<feature type="domain" description="G-protein coupled receptors family 1 profile" evidence="9">
    <location>
        <begin position="47"/>
        <end position="340"/>
    </location>
</feature>
<keyword evidence="4" id="KW-0297">G-protein coupled receptor</keyword>
<dbReference type="Proteomes" id="UP001233172">
    <property type="component" value="Unassembled WGS sequence"/>
</dbReference>
<evidence type="ECO:0000313" key="11">
    <source>
        <dbReference type="Proteomes" id="UP001233172"/>
    </source>
</evidence>
<keyword evidence="6 10" id="KW-0675">Receptor</keyword>
<keyword evidence="5 8" id="KW-0472">Membrane</keyword>
<proteinExistence type="predicted"/>
<comment type="subcellular location">
    <subcellularLocation>
        <location evidence="1">Membrane</location>
        <topology evidence="1">Multi-pass membrane protein</topology>
    </subcellularLocation>
</comment>
<keyword evidence="11" id="KW-1185">Reference proteome</keyword>
<reference evidence="10" key="2">
    <citation type="submission" date="2023-04" db="EMBL/GenBank/DDBJ databases">
        <authorList>
            <person name="Bu L."/>
            <person name="Lu L."/>
            <person name="Laidemitt M.R."/>
            <person name="Zhang S.M."/>
            <person name="Mutuku M."/>
            <person name="Mkoji G."/>
            <person name="Steinauer M."/>
            <person name="Loker E.S."/>
        </authorList>
    </citation>
    <scope>NUCLEOTIDE SEQUENCE</scope>
    <source>
        <strain evidence="10">KasaAsao</strain>
        <tissue evidence="10">Whole Snail</tissue>
    </source>
</reference>
<evidence type="ECO:0000256" key="2">
    <source>
        <dbReference type="ARBA" id="ARBA00022692"/>
    </source>
</evidence>
<sequence>MERIDSQISNGSVPVQEEDPNLISDLLFLNLQLFMSSPIQAAAASSGVLTNVLNMLVQRRLGLNSSVGIGIFALALTDFFVTLVDLAVIVCYIIAKCFMVDSTVDIYGLGQYILAWFRYPGFFISSWITTAMSAEKCLAVVAPLRVKQIVTRERTFCIIVLIYVVFLSTVFMIYSSMYMEWQIVQVLDSNGTLFERRKYIVIFTKSSAILEKIIDISCSFVLSILSHTALVVCTSVMVYHLNISSLVRLNKQPSQASQERVLRKYLALSPLTSKERRMVRVVTCLSVTLLACNIPRYFNIIIYCVFPQFTTGATENLSWLLWGLNDFFATINCSSHFVVYWLLNTKFRNICNQILTFQCSRFRLHSIKFETY</sequence>
<dbReference type="PROSITE" id="PS50262">
    <property type="entry name" value="G_PROTEIN_RECEP_F1_2"/>
    <property type="match status" value="1"/>
</dbReference>
<evidence type="ECO:0000256" key="4">
    <source>
        <dbReference type="ARBA" id="ARBA00023040"/>
    </source>
</evidence>
<dbReference type="GO" id="GO:0004930">
    <property type="term" value="F:G protein-coupled receptor activity"/>
    <property type="evidence" value="ECO:0007669"/>
    <property type="project" value="UniProtKB-KW"/>
</dbReference>
<evidence type="ECO:0000256" key="7">
    <source>
        <dbReference type="ARBA" id="ARBA00023224"/>
    </source>
</evidence>
<feature type="transmembrane region" description="Helical" evidence="8">
    <location>
        <begin position="220"/>
        <end position="241"/>
    </location>
</feature>
<dbReference type="InterPro" id="IPR017452">
    <property type="entry name" value="GPCR_Rhodpsn_7TM"/>
</dbReference>
<evidence type="ECO:0000256" key="3">
    <source>
        <dbReference type="ARBA" id="ARBA00022989"/>
    </source>
</evidence>
<evidence type="ECO:0000256" key="1">
    <source>
        <dbReference type="ARBA" id="ARBA00004141"/>
    </source>
</evidence>
<accession>A0AAD8B629</accession>
<feature type="transmembrane region" description="Helical" evidence="8">
    <location>
        <begin position="115"/>
        <end position="134"/>
    </location>
</feature>
<evidence type="ECO:0000256" key="6">
    <source>
        <dbReference type="ARBA" id="ARBA00023170"/>
    </source>
</evidence>
<feature type="transmembrane region" description="Helical" evidence="8">
    <location>
        <begin position="278"/>
        <end position="299"/>
    </location>
</feature>
<feature type="transmembrane region" description="Helical" evidence="8">
    <location>
        <begin position="319"/>
        <end position="343"/>
    </location>
</feature>
<evidence type="ECO:0000256" key="5">
    <source>
        <dbReference type="ARBA" id="ARBA00023136"/>
    </source>
</evidence>
<name>A0AAD8B629_BIOPF</name>
<evidence type="ECO:0000313" key="10">
    <source>
        <dbReference type="EMBL" id="KAK0048700.1"/>
    </source>
</evidence>
<keyword evidence="2 8" id="KW-0812">Transmembrane</keyword>
<dbReference type="EMBL" id="JASAOG010000134">
    <property type="protein sequence ID" value="KAK0048700.1"/>
    <property type="molecule type" value="Genomic_DNA"/>
</dbReference>
<dbReference type="AlphaFoldDB" id="A0AAD8B629"/>
<dbReference type="PANTHER" id="PTHR24243">
    <property type="entry name" value="G-PROTEIN COUPLED RECEPTOR"/>
    <property type="match status" value="1"/>
</dbReference>
<keyword evidence="7" id="KW-0807">Transducer</keyword>
<dbReference type="Gene3D" id="1.20.1070.10">
    <property type="entry name" value="Rhodopsin 7-helix transmembrane proteins"/>
    <property type="match status" value="1"/>
</dbReference>
<feature type="transmembrane region" description="Helical" evidence="8">
    <location>
        <begin position="69"/>
        <end position="95"/>
    </location>
</feature>
<keyword evidence="3 8" id="KW-1133">Transmembrane helix</keyword>
<protein>
    <submittedName>
        <fullName evidence="10">Neuromedin-U receptor 2</fullName>
    </submittedName>
</protein>
<organism evidence="10 11">
    <name type="scientific">Biomphalaria pfeifferi</name>
    <name type="common">Bloodfluke planorb</name>
    <name type="synonym">Freshwater snail</name>
    <dbReference type="NCBI Taxonomy" id="112525"/>
    <lineage>
        <taxon>Eukaryota</taxon>
        <taxon>Metazoa</taxon>
        <taxon>Spiralia</taxon>
        <taxon>Lophotrochozoa</taxon>
        <taxon>Mollusca</taxon>
        <taxon>Gastropoda</taxon>
        <taxon>Heterobranchia</taxon>
        <taxon>Euthyneura</taxon>
        <taxon>Panpulmonata</taxon>
        <taxon>Hygrophila</taxon>
        <taxon>Lymnaeoidea</taxon>
        <taxon>Planorbidae</taxon>
        <taxon>Biomphalaria</taxon>
    </lineage>
</organism>
<feature type="transmembrane region" description="Helical" evidence="8">
    <location>
        <begin position="155"/>
        <end position="174"/>
    </location>
</feature>
<reference evidence="10" key="1">
    <citation type="journal article" date="2023" name="PLoS Negl. Trop. Dis.">
        <title>A genome sequence for Biomphalaria pfeifferi, the major vector snail for the human-infecting parasite Schistosoma mansoni.</title>
        <authorList>
            <person name="Bu L."/>
            <person name="Lu L."/>
            <person name="Laidemitt M.R."/>
            <person name="Zhang S.M."/>
            <person name="Mutuku M."/>
            <person name="Mkoji G."/>
            <person name="Steinauer M."/>
            <person name="Loker E.S."/>
        </authorList>
    </citation>
    <scope>NUCLEOTIDE SEQUENCE</scope>
    <source>
        <strain evidence="10">KasaAsao</strain>
    </source>
</reference>
<evidence type="ECO:0000256" key="8">
    <source>
        <dbReference type="SAM" id="Phobius"/>
    </source>
</evidence>
<comment type="caution">
    <text evidence="10">The sequence shown here is derived from an EMBL/GenBank/DDBJ whole genome shotgun (WGS) entry which is preliminary data.</text>
</comment>
<gene>
    <name evidence="10" type="ORF">Bpfe_021809</name>
</gene>
<evidence type="ECO:0000259" key="9">
    <source>
        <dbReference type="PROSITE" id="PS50262"/>
    </source>
</evidence>
<dbReference type="PANTHER" id="PTHR24243:SF208">
    <property type="entry name" value="PYROKININ-1 RECEPTOR"/>
    <property type="match status" value="1"/>
</dbReference>
<dbReference type="SUPFAM" id="SSF81321">
    <property type="entry name" value="Family A G protein-coupled receptor-like"/>
    <property type="match status" value="1"/>
</dbReference>
<dbReference type="GO" id="GO:0005886">
    <property type="term" value="C:plasma membrane"/>
    <property type="evidence" value="ECO:0007669"/>
    <property type="project" value="TreeGrafter"/>
</dbReference>